<proteinExistence type="inferred from homology"/>
<dbReference type="InterPro" id="IPR034904">
    <property type="entry name" value="FSCA_dom_sf"/>
</dbReference>
<keyword evidence="5" id="KW-1185">Reference proteome</keyword>
<dbReference type="InterPro" id="IPR001075">
    <property type="entry name" value="NIF_FeS_clus_asmbl_NifU_C"/>
</dbReference>
<dbReference type="SMART" id="SM00932">
    <property type="entry name" value="Nfu_N"/>
    <property type="match status" value="1"/>
</dbReference>
<dbReference type="Pfam" id="PF01106">
    <property type="entry name" value="NifU"/>
    <property type="match status" value="1"/>
</dbReference>
<gene>
    <name evidence="4" type="ORF">N658DRAFT_64224</name>
</gene>
<dbReference type="Gene3D" id="3.30.300.130">
    <property type="entry name" value="Fe-S cluster assembly (FSCA)"/>
    <property type="match status" value="1"/>
</dbReference>
<dbReference type="AlphaFoldDB" id="A0AAN6Q689"/>
<dbReference type="Proteomes" id="UP001305647">
    <property type="component" value="Unassembled WGS sequence"/>
</dbReference>
<evidence type="ECO:0000259" key="3">
    <source>
        <dbReference type="SMART" id="SM00932"/>
    </source>
</evidence>
<feature type="region of interest" description="Disordered" evidence="2">
    <location>
        <begin position="188"/>
        <end position="210"/>
    </location>
</feature>
<name>A0AAN6Q689_9PEZI</name>
<protein>
    <recommendedName>
        <fullName evidence="3">Scaffold protein Nfu/NifU N-terminal domain-containing protein</fullName>
    </recommendedName>
</protein>
<comment type="similarity">
    <text evidence="1">Belongs to the NifU family.</text>
</comment>
<dbReference type="FunFam" id="3.30.300.130:FF:000001">
    <property type="entry name" value="NFU1 iron-sulfur cluster scaffold"/>
    <property type="match status" value="1"/>
</dbReference>
<evidence type="ECO:0000313" key="4">
    <source>
        <dbReference type="EMBL" id="KAK4101542.1"/>
    </source>
</evidence>
<dbReference type="EMBL" id="MU863635">
    <property type="protein sequence ID" value="KAK4101542.1"/>
    <property type="molecule type" value="Genomic_DNA"/>
</dbReference>
<dbReference type="GO" id="GO:0005739">
    <property type="term" value="C:mitochondrion"/>
    <property type="evidence" value="ECO:0007669"/>
    <property type="project" value="TreeGrafter"/>
</dbReference>
<evidence type="ECO:0000256" key="2">
    <source>
        <dbReference type="SAM" id="MobiDB-lite"/>
    </source>
</evidence>
<organism evidence="4 5">
    <name type="scientific">Parathielavia hyrcaniae</name>
    <dbReference type="NCBI Taxonomy" id="113614"/>
    <lineage>
        <taxon>Eukaryota</taxon>
        <taxon>Fungi</taxon>
        <taxon>Dikarya</taxon>
        <taxon>Ascomycota</taxon>
        <taxon>Pezizomycotina</taxon>
        <taxon>Sordariomycetes</taxon>
        <taxon>Sordariomycetidae</taxon>
        <taxon>Sordariales</taxon>
        <taxon>Chaetomiaceae</taxon>
        <taxon>Parathielavia</taxon>
    </lineage>
</organism>
<reference evidence="4" key="2">
    <citation type="submission" date="2023-05" db="EMBL/GenBank/DDBJ databases">
        <authorList>
            <consortium name="Lawrence Berkeley National Laboratory"/>
            <person name="Steindorff A."/>
            <person name="Hensen N."/>
            <person name="Bonometti L."/>
            <person name="Westerberg I."/>
            <person name="Brannstrom I.O."/>
            <person name="Guillou S."/>
            <person name="Cros-Aarteil S."/>
            <person name="Calhoun S."/>
            <person name="Haridas S."/>
            <person name="Kuo A."/>
            <person name="Mondo S."/>
            <person name="Pangilinan J."/>
            <person name="Riley R."/>
            <person name="Labutti K."/>
            <person name="Andreopoulos B."/>
            <person name="Lipzen A."/>
            <person name="Chen C."/>
            <person name="Yanf M."/>
            <person name="Daum C."/>
            <person name="Ng V."/>
            <person name="Clum A."/>
            <person name="Ohm R."/>
            <person name="Martin F."/>
            <person name="Silar P."/>
            <person name="Natvig D."/>
            <person name="Lalanne C."/>
            <person name="Gautier V."/>
            <person name="Ament-Velasquez S.L."/>
            <person name="Kruys A."/>
            <person name="Hutchinson M.I."/>
            <person name="Powell A.J."/>
            <person name="Barry K."/>
            <person name="Miller A.N."/>
            <person name="Grigoriev I.V."/>
            <person name="Debuchy R."/>
            <person name="Gladieux P."/>
            <person name="Thoren M.H."/>
            <person name="Johannesson H."/>
        </authorList>
    </citation>
    <scope>NUCLEOTIDE SEQUENCE</scope>
    <source>
        <strain evidence="4">CBS 757.83</strain>
    </source>
</reference>
<dbReference type="PANTHER" id="PTHR11178:SF1">
    <property type="entry name" value="NFU1 IRON-SULFUR CLUSTER SCAFFOLD HOMOLOG, MITOCHONDRIAL"/>
    <property type="match status" value="1"/>
</dbReference>
<dbReference type="PANTHER" id="PTHR11178">
    <property type="entry name" value="IRON-SULFUR CLUSTER SCAFFOLD PROTEIN NFU-RELATED"/>
    <property type="match status" value="1"/>
</dbReference>
<dbReference type="Gene3D" id="3.30.1370.70">
    <property type="entry name" value="Scaffold protein Nfu/NifU, N-terminal domain"/>
    <property type="match status" value="1"/>
</dbReference>
<feature type="compositionally biased region" description="Acidic residues" evidence="2">
    <location>
        <begin position="199"/>
        <end position="210"/>
    </location>
</feature>
<sequence length="327" mass="35891">MPPNKLVRGLAPLVSNSTRPIKPRPATCLRVQQTAAAATKQAHTTSRPNTTTNIRTSRVRPRLQPGQSQQWPPLLPRTARRTIFIQTENTPNADALKFLPNHRVLPEGVSTPFIEYLSPRSTIAPPYPSPLAAQLMNIDGVTSVFYGTDFITVTKAADANWAHIRPEVFALITEAITAGQTIVHVSERSKDQGAAVGDEGAESDDRDSLAYDESDSEVVGMIKELLETRVRPAIQEDGGDIEFRGFEDGYVLLKLRGACRTCDSSTVTLKNGIEGMLMHYIEEVKGVQQVLDQEEEIAMKEFAKFEEKLKTQKGDVPPSAPLDTVSG</sequence>
<dbReference type="FunFam" id="3.30.1370.70:FF:000001">
    <property type="entry name" value="NifU-like protein 4, mitochondrial"/>
    <property type="match status" value="1"/>
</dbReference>
<dbReference type="GO" id="GO:0016226">
    <property type="term" value="P:iron-sulfur cluster assembly"/>
    <property type="evidence" value="ECO:0007669"/>
    <property type="project" value="InterPro"/>
</dbReference>
<dbReference type="GO" id="GO:0051536">
    <property type="term" value="F:iron-sulfur cluster binding"/>
    <property type="evidence" value="ECO:0007669"/>
    <property type="project" value="InterPro"/>
</dbReference>
<evidence type="ECO:0000313" key="5">
    <source>
        <dbReference type="Proteomes" id="UP001305647"/>
    </source>
</evidence>
<feature type="domain" description="Scaffold protein Nfu/NifU N-terminal" evidence="3">
    <location>
        <begin position="85"/>
        <end position="179"/>
    </location>
</feature>
<dbReference type="InterPro" id="IPR036498">
    <property type="entry name" value="Nfu/NifU_N_sf"/>
</dbReference>
<dbReference type="GO" id="GO:0005506">
    <property type="term" value="F:iron ion binding"/>
    <property type="evidence" value="ECO:0007669"/>
    <property type="project" value="InterPro"/>
</dbReference>
<evidence type="ECO:0000256" key="1">
    <source>
        <dbReference type="ARBA" id="ARBA00006420"/>
    </source>
</evidence>
<dbReference type="Pfam" id="PF08712">
    <property type="entry name" value="Nfu_N"/>
    <property type="match status" value="1"/>
</dbReference>
<accession>A0AAN6Q689</accession>
<comment type="caution">
    <text evidence="4">The sequence shown here is derived from an EMBL/GenBank/DDBJ whole genome shotgun (WGS) entry which is preliminary data.</text>
</comment>
<dbReference type="SUPFAM" id="SSF110836">
    <property type="entry name" value="Hypothetical protein SAV1430"/>
    <property type="match status" value="1"/>
</dbReference>
<reference evidence="4" key="1">
    <citation type="journal article" date="2023" name="Mol. Phylogenet. Evol.">
        <title>Genome-scale phylogeny and comparative genomics of the fungal order Sordariales.</title>
        <authorList>
            <person name="Hensen N."/>
            <person name="Bonometti L."/>
            <person name="Westerberg I."/>
            <person name="Brannstrom I.O."/>
            <person name="Guillou S."/>
            <person name="Cros-Aarteil S."/>
            <person name="Calhoun S."/>
            <person name="Haridas S."/>
            <person name="Kuo A."/>
            <person name="Mondo S."/>
            <person name="Pangilinan J."/>
            <person name="Riley R."/>
            <person name="LaButti K."/>
            <person name="Andreopoulos B."/>
            <person name="Lipzen A."/>
            <person name="Chen C."/>
            <person name="Yan M."/>
            <person name="Daum C."/>
            <person name="Ng V."/>
            <person name="Clum A."/>
            <person name="Steindorff A."/>
            <person name="Ohm R.A."/>
            <person name="Martin F."/>
            <person name="Silar P."/>
            <person name="Natvig D.O."/>
            <person name="Lalanne C."/>
            <person name="Gautier V."/>
            <person name="Ament-Velasquez S.L."/>
            <person name="Kruys A."/>
            <person name="Hutchinson M.I."/>
            <person name="Powell A.J."/>
            <person name="Barry K."/>
            <person name="Miller A.N."/>
            <person name="Grigoriev I.V."/>
            <person name="Debuchy R."/>
            <person name="Gladieux P."/>
            <person name="Hiltunen Thoren M."/>
            <person name="Johannesson H."/>
        </authorList>
    </citation>
    <scope>NUCLEOTIDE SEQUENCE</scope>
    <source>
        <strain evidence="4">CBS 757.83</strain>
    </source>
</reference>
<dbReference type="InterPro" id="IPR014824">
    <property type="entry name" value="Nfu/NifU_N"/>
</dbReference>
<dbReference type="SUPFAM" id="SSF117916">
    <property type="entry name" value="Fe-S cluster assembly (FSCA) domain-like"/>
    <property type="match status" value="1"/>
</dbReference>